<comment type="caution">
    <text evidence="1">The sequence shown here is derived from an EMBL/GenBank/DDBJ whole genome shotgun (WGS) entry which is preliminary data.</text>
</comment>
<keyword evidence="2" id="KW-1185">Reference proteome</keyword>
<organism evidence="1 2">
    <name type="scientific">Cirrhinus molitorella</name>
    <name type="common">mud carp</name>
    <dbReference type="NCBI Taxonomy" id="172907"/>
    <lineage>
        <taxon>Eukaryota</taxon>
        <taxon>Metazoa</taxon>
        <taxon>Chordata</taxon>
        <taxon>Craniata</taxon>
        <taxon>Vertebrata</taxon>
        <taxon>Euteleostomi</taxon>
        <taxon>Actinopterygii</taxon>
        <taxon>Neopterygii</taxon>
        <taxon>Teleostei</taxon>
        <taxon>Ostariophysi</taxon>
        <taxon>Cypriniformes</taxon>
        <taxon>Cyprinidae</taxon>
        <taxon>Labeoninae</taxon>
        <taxon>Labeonini</taxon>
        <taxon>Cirrhinus</taxon>
    </lineage>
</organism>
<reference evidence="1 2" key="1">
    <citation type="submission" date="2023-09" db="EMBL/GenBank/DDBJ databases">
        <authorList>
            <person name="Wang M."/>
        </authorList>
    </citation>
    <scope>NUCLEOTIDE SEQUENCE [LARGE SCALE GENOMIC DNA]</scope>
    <source>
        <strain evidence="1">GT-2023</strain>
        <tissue evidence="1">Liver</tissue>
    </source>
</reference>
<dbReference type="Proteomes" id="UP001558613">
    <property type="component" value="Unassembled WGS sequence"/>
</dbReference>
<dbReference type="EMBL" id="JAYMGO010000009">
    <property type="protein sequence ID" value="KAL1268257.1"/>
    <property type="molecule type" value="Genomic_DNA"/>
</dbReference>
<accession>A0ABR3MUF7</accession>
<proteinExistence type="predicted"/>
<gene>
    <name evidence="1" type="ORF">QQF64_033620</name>
</gene>
<sequence length="99" mass="11024">MGASRLHCIVLGSRSDHSRKLTQQAVNLWLGFEQPALKNACLASALISDIHTVGINSFLTFTFLPTNNECQYASQFNECAFFFLSECTDYSDTDTTDPH</sequence>
<evidence type="ECO:0000313" key="1">
    <source>
        <dbReference type="EMBL" id="KAL1268257.1"/>
    </source>
</evidence>
<protein>
    <submittedName>
        <fullName evidence="1">Uncharacterized protein</fullName>
    </submittedName>
</protein>
<evidence type="ECO:0000313" key="2">
    <source>
        <dbReference type="Proteomes" id="UP001558613"/>
    </source>
</evidence>
<name>A0ABR3MUF7_9TELE</name>